<evidence type="ECO:0000313" key="4">
    <source>
        <dbReference type="Proteomes" id="UP000024284"/>
    </source>
</evidence>
<evidence type="ECO:0000259" key="2">
    <source>
        <dbReference type="Pfam" id="PF12172"/>
    </source>
</evidence>
<dbReference type="AlphaFoldDB" id="A0A086PC24"/>
<dbReference type="Pfam" id="PF01796">
    <property type="entry name" value="OB_ChsH2_C"/>
    <property type="match status" value="1"/>
</dbReference>
<dbReference type="InterPro" id="IPR002878">
    <property type="entry name" value="ChsH2_C"/>
</dbReference>
<accession>A0A086PC24</accession>
<dbReference type="RefSeq" id="WP_037463742.1">
    <property type="nucleotide sequence ID" value="NZ_BCZD01000023.1"/>
</dbReference>
<dbReference type="PATRIC" id="fig|1219045.3.peg.1342"/>
<dbReference type="Proteomes" id="UP000024284">
    <property type="component" value="Unassembled WGS sequence"/>
</dbReference>
<gene>
    <name evidence="3" type="ORF">BV98_001309</name>
</gene>
<evidence type="ECO:0000313" key="3">
    <source>
        <dbReference type="EMBL" id="KFG90942.1"/>
    </source>
</evidence>
<protein>
    <submittedName>
        <fullName evidence="3">Nucleic-acid-binding protein containing a zn-ribbon</fullName>
    </submittedName>
</protein>
<organism evidence="3 4">
    <name type="scientific">Sphingobium herbicidovorans (strain ATCC 700291 / DSM 11019 / CCUG 56400 / KCTC 2939 / LMG 18315 / NBRC 16415 / MH)</name>
    <name type="common">Sphingomonas herbicidovorans</name>
    <dbReference type="NCBI Taxonomy" id="1219045"/>
    <lineage>
        <taxon>Bacteria</taxon>
        <taxon>Pseudomonadati</taxon>
        <taxon>Pseudomonadota</taxon>
        <taxon>Alphaproteobacteria</taxon>
        <taxon>Sphingomonadales</taxon>
        <taxon>Sphingomonadaceae</taxon>
        <taxon>Sphingobium</taxon>
    </lineage>
</organism>
<feature type="domain" description="ChsH2 rubredoxin-like zinc ribbon" evidence="2">
    <location>
        <begin position="26"/>
        <end position="60"/>
    </location>
</feature>
<dbReference type="PANTHER" id="PTHR34075:SF5">
    <property type="entry name" value="BLR3430 PROTEIN"/>
    <property type="match status" value="1"/>
</dbReference>
<dbReference type="InterPro" id="IPR022002">
    <property type="entry name" value="ChsH2_Znr"/>
</dbReference>
<dbReference type="STRING" id="76947.GCA_002080435_04039"/>
<feature type="domain" description="ChsH2 C-terminal OB-fold" evidence="1">
    <location>
        <begin position="63"/>
        <end position="130"/>
    </location>
</feature>
<dbReference type="OrthoDB" id="3182121at2"/>
<proteinExistence type="predicted"/>
<dbReference type="InterPro" id="IPR012340">
    <property type="entry name" value="NA-bd_OB-fold"/>
</dbReference>
<name>A0A086PC24_SPHHM</name>
<dbReference type="InterPro" id="IPR052513">
    <property type="entry name" value="Thioester_dehydratase-like"/>
</dbReference>
<keyword evidence="4" id="KW-1185">Reference proteome</keyword>
<sequence>MQEPVSKRPPDHLFSLVTDQWTEPYWSAAAAHRLVAPRCAECGKFRMPPTPFCPNCRSQRIDWVQLSGEGTVYSYSVVAVPIFPEMADSVPYITAVVELADAGGVRLISNIVEAPLSSVHVGAPVRVVFDDISDGVTIPRFRLAEPPA</sequence>
<dbReference type="eggNOG" id="COG1545">
    <property type="taxonomic scope" value="Bacteria"/>
</dbReference>
<evidence type="ECO:0000259" key="1">
    <source>
        <dbReference type="Pfam" id="PF01796"/>
    </source>
</evidence>
<comment type="caution">
    <text evidence="3">The sequence shown here is derived from an EMBL/GenBank/DDBJ whole genome shotgun (WGS) entry which is preliminary data.</text>
</comment>
<reference evidence="3" key="1">
    <citation type="submission" date="2014-08" db="EMBL/GenBank/DDBJ databases">
        <title>Draft genome sequences of Sphingobium herbicidovorans.</title>
        <authorList>
            <person name="Gan H.M."/>
            <person name="Gan H.Y."/>
            <person name="Savka M.A."/>
        </authorList>
    </citation>
    <scope>NUCLEOTIDE SEQUENCE [LARGE SCALE GENOMIC DNA]</scope>
    <source>
        <strain evidence="3">NBRC 16415</strain>
    </source>
</reference>
<dbReference type="Pfam" id="PF12172">
    <property type="entry name" value="zf-ChsH2"/>
    <property type="match status" value="1"/>
</dbReference>
<dbReference type="EMBL" id="JFZA02000008">
    <property type="protein sequence ID" value="KFG90942.1"/>
    <property type="molecule type" value="Genomic_DNA"/>
</dbReference>
<dbReference type="SUPFAM" id="SSF50249">
    <property type="entry name" value="Nucleic acid-binding proteins"/>
    <property type="match status" value="1"/>
</dbReference>
<dbReference type="PANTHER" id="PTHR34075">
    <property type="entry name" value="BLR3430 PROTEIN"/>
    <property type="match status" value="1"/>
</dbReference>
<dbReference type="Gene3D" id="6.10.30.10">
    <property type="match status" value="1"/>
</dbReference>